<dbReference type="CDD" id="cd12108">
    <property type="entry name" value="Hr-like"/>
    <property type="match status" value="1"/>
</dbReference>
<evidence type="ECO:0000313" key="2">
    <source>
        <dbReference type="EMBL" id="MFB9905441.1"/>
    </source>
</evidence>
<dbReference type="PANTHER" id="PTHR38048">
    <property type="entry name" value="EXPRESSED PROTEIN"/>
    <property type="match status" value="1"/>
</dbReference>
<comment type="caution">
    <text evidence="2">The sequence shown here is derived from an EMBL/GenBank/DDBJ whole genome shotgun (WGS) entry which is preliminary data.</text>
</comment>
<dbReference type="PANTHER" id="PTHR38048:SF2">
    <property type="entry name" value="HEMERYTHRIN-LIKE DOMAIN-CONTAINING PROTEIN"/>
    <property type="match status" value="1"/>
</dbReference>
<protein>
    <submittedName>
        <fullName evidence="2">Hemerythrin domain-containing protein</fullName>
    </submittedName>
</protein>
<feature type="domain" description="Hemerythrin-like" evidence="1">
    <location>
        <begin position="15"/>
        <end position="140"/>
    </location>
</feature>
<evidence type="ECO:0000259" key="1">
    <source>
        <dbReference type="Pfam" id="PF01814"/>
    </source>
</evidence>
<keyword evidence="3" id="KW-1185">Reference proteome</keyword>
<reference evidence="2 3" key="1">
    <citation type="submission" date="2024-09" db="EMBL/GenBank/DDBJ databases">
        <authorList>
            <person name="Sun Q."/>
            <person name="Mori K."/>
        </authorList>
    </citation>
    <scope>NUCLEOTIDE SEQUENCE [LARGE SCALE GENOMIC DNA]</scope>
    <source>
        <strain evidence="2 3">TBRC 7907</strain>
    </source>
</reference>
<dbReference type="RefSeq" id="WP_377852742.1">
    <property type="nucleotide sequence ID" value="NZ_JBHLZU010000012.1"/>
</dbReference>
<dbReference type="EMBL" id="JBHLZU010000012">
    <property type="protein sequence ID" value="MFB9905441.1"/>
    <property type="molecule type" value="Genomic_DNA"/>
</dbReference>
<dbReference type="InterPro" id="IPR053206">
    <property type="entry name" value="Dimeric_xanthone_biosynth"/>
</dbReference>
<sequence>METPNERLTAFSIELIDTHTWLREELARLRADIDAYLDGVGGRPRDLRAHCLTFCSALTRHHTGEDDHVFPALADEFPELRPTLEKLREDHHLVADILRRLEVLVAEADPADARRVRSELDGLAAILESHFGYEERRIASALDELKQTFDSSGLDVRVLTDGPAAP</sequence>
<dbReference type="InterPro" id="IPR012312">
    <property type="entry name" value="Hemerythrin-like"/>
</dbReference>
<gene>
    <name evidence="2" type="ORF">ACFFQA_16020</name>
</gene>
<proteinExistence type="predicted"/>
<organism evidence="2 3">
    <name type="scientific">Allokutzneria oryzae</name>
    <dbReference type="NCBI Taxonomy" id="1378989"/>
    <lineage>
        <taxon>Bacteria</taxon>
        <taxon>Bacillati</taxon>
        <taxon>Actinomycetota</taxon>
        <taxon>Actinomycetes</taxon>
        <taxon>Pseudonocardiales</taxon>
        <taxon>Pseudonocardiaceae</taxon>
        <taxon>Allokutzneria</taxon>
    </lineage>
</organism>
<dbReference type="Gene3D" id="1.20.120.520">
    <property type="entry name" value="nmb1532 protein domain like"/>
    <property type="match status" value="1"/>
</dbReference>
<dbReference type="Proteomes" id="UP001589693">
    <property type="component" value="Unassembled WGS sequence"/>
</dbReference>
<accession>A0ABV5ZX23</accession>
<name>A0ABV5ZX23_9PSEU</name>
<dbReference type="Pfam" id="PF01814">
    <property type="entry name" value="Hemerythrin"/>
    <property type="match status" value="1"/>
</dbReference>
<evidence type="ECO:0000313" key="3">
    <source>
        <dbReference type="Proteomes" id="UP001589693"/>
    </source>
</evidence>